<accession>A0A7W1X7R6</accession>
<evidence type="ECO:0000256" key="3">
    <source>
        <dbReference type="ARBA" id="ARBA00022801"/>
    </source>
</evidence>
<dbReference type="Gene3D" id="3.40.390.10">
    <property type="entry name" value="Collagenase (Catalytic Domain)"/>
    <property type="match status" value="1"/>
</dbReference>
<sequence length="168" mass="19516">MGSLIFVLFFHLFFLPQSVFAFSYTGDQLCDDYYVYYRWGGNITEPHKEAISQSVTDWNNAQNKRRFVQNPSASGVFDSYYSSTDDYYGYSYWETGLDSCTDDWVVKMNKFYDSNNDLNFGRSVAGHEIGHILGLAHTNWTALMNIDRDRYSIYIPQTDDINGVNNLY</sequence>
<evidence type="ECO:0000313" key="7">
    <source>
        <dbReference type="EMBL" id="MBA4541539.1"/>
    </source>
</evidence>
<evidence type="ECO:0000256" key="5">
    <source>
        <dbReference type="SAM" id="SignalP"/>
    </source>
</evidence>
<evidence type="ECO:0000259" key="6">
    <source>
        <dbReference type="Pfam" id="PF00413"/>
    </source>
</evidence>
<dbReference type="GO" id="GO:0008270">
    <property type="term" value="F:zinc ion binding"/>
    <property type="evidence" value="ECO:0007669"/>
    <property type="project" value="InterPro"/>
</dbReference>
<evidence type="ECO:0000313" key="8">
    <source>
        <dbReference type="Proteomes" id="UP000530514"/>
    </source>
</evidence>
<keyword evidence="4" id="KW-0862">Zinc</keyword>
<dbReference type="InterPro" id="IPR001818">
    <property type="entry name" value="Pept_M10_metallopeptidase"/>
</dbReference>
<feature type="domain" description="Peptidase M10 metallopeptidase" evidence="6">
    <location>
        <begin position="104"/>
        <end position="168"/>
    </location>
</feature>
<keyword evidence="5" id="KW-0732">Signal</keyword>
<feature type="signal peptide" evidence="5">
    <location>
        <begin position="1"/>
        <end position="21"/>
    </location>
</feature>
<evidence type="ECO:0000256" key="1">
    <source>
        <dbReference type="ARBA" id="ARBA00022670"/>
    </source>
</evidence>
<dbReference type="InterPro" id="IPR024079">
    <property type="entry name" value="MetalloPept_cat_dom_sf"/>
</dbReference>
<protein>
    <submittedName>
        <fullName evidence="7">Matrixin family metalloprotease</fullName>
    </submittedName>
</protein>
<keyword evidence="2" id="KW-0479">Metal-binding</keyword>
<dbReference type="Pfam" id="PF00413">
    <property type="entry name" value="Peptidase_M10"/>
    <property type="match status" value="1"/>
</dbReference>
<evidence type="ECO:0000256" key="2">
    <source>
        <dbReference type="ARBA" id="ARBA00022723"/>
    </source>
</evidence>
<keyword evidence="8" id="KW-1185">Reference proteome</keyword>
<proteinExistence type="predicted"/>
<dbReference type="EMBL" id="JACEIP010000002">
    <property type="protein sequence ID" value="MBA4541539.1"/>
    <property type="molecule type" value="Genomic_DNA"/>
</dbReference>
<dbReference type="AlphaFoldDB" id="A0A7W1X7R6"/>
<gene>
    <name evidence="7" type="ORF">H1164_01275</name>
</gene>
<feature type="chain" id="PRO_5030657439" evidence="5">
    <location>
        <begin position="22"/>
        <end position="168"/>
    </location>
</feature>
<keyword evidence="7" id="KW-0482">Metalloprotease</keyword>
<keyword evidence="3" id="KW-0378">Hydrolase</keyword>
<evidence type="ECO:0000256" key="4">
    <source>
        <dbReference type="ARBA" id="ARBA00022833"/>
    </source>
</evidence>
<dbReference type="SUPFAM" id="SSF55486">
    <property type="entry name" value="Metalloproteases ('zincins'), catalytic domain"/>
    <property type="match status" value="1"/>
</dbReference>
<name>A0A7W1X7R6_9BACL</name>
<dbReference type="GO" id="GO:0006508">
    <property type="term" value="P:proteolysis"/>
    <property type="evidence" value="ECO:0007669"/>
    <property type="project" value="UniProtKB-KW"/>
</dbReference>
<dbReference type="Proteomes" id="UP000530514">
    <property type="component" value="Unassembled WGS sequence"/>
</dbReference>
<dbReference type="OrthoDB" id="2942003at2"/>
<dbReference type="GO" id="GO:0031012">
    <property type="term" value="C:extracellular matrix"/>
    <property type="evidence" value="ECO:0007669"/>
    <property type="project" value="InterPro"/>
</dbReference>
<reference evidence="7 8" key="1">
    <citation type="submission" date="2020-07" db="EMBL/GenBank/DDBJ databases">
        <authorList>
            <person name="Feng H."/>
        </authorList>
    </citation>
    <scope>NUCLEOTIDE SEQUENCE [LARGE SCALE GENOMIC DNA]</scope>
    <source>
        <strain evidence="8">s-11</strain>
    </source>
</reference>
<dbReference type="GO" id="GO:0004222">
    <property type="term" value="F:metalloendopeptidase activity"/>
    <property type="evidence" value="ECO:0007669"/>
    <property type="project" value="InterPro"/>
</dbReference>
<comment type="caution">
    <text evidence="7">The sequence shown here is derived from an EMBL/GenBank/DDBJ whole genome shotgun (WGS) entry which is preliminary data.</text>
</comment>
<keyword evidence="1 7" id="KW-0645">Protease</keyword>
<organism evidence="7 8">
    <name type="scientific">Thermoactinomyces daqus</name>
    <dbReference type="NCBI Taxonomy" id="1329516"/>
    <lineage>
        <taxon>Bacteria</taxon>
        <taxon>Bacillati</taxon>
        <taxon>Bacillota</taxon>
        <taxon>Bacilli</taxon>
        <taxon>Bacillales</taxon>
        <taxon>Thermoactinomycetaceae</taxon>
        <taxon>Thermoactinomyces</taxon>
    </lineage>
</organism>
<dbReference type="RefSeq" id="WP_033101148.1">
    <property type="nucleotide sequence ID" value="NZ_JACEIP010000002.1"/>
</dbReference>